<dbReference type="Proteomes" id="UP000587527">
    <property type="component" value="Unassembled WGS sequence"/>
</dbReference>
<protein>
    <submittedName>
        <fullName evidence="1">Uncharacterized protein</fullName>
    </submittedName>
</protein>
<dbReference type="AlphaFoldDB" id="A0A841BUL7"/>
<evidence type="ECO:0000313" key="1">
    <source>
        <dbReference type="EMBL" id="MBB5871894.1"/>
    </source>
</evidence>
<reference evidence="1 2" key="1">
    <citation type="submission" date="2020-08" db="EMBL/GenBank/DDBJ databases">
        <title>Sequencing the genomes of 1000 actinobacteria strains.</title>
        <authorList>
            <person name="Klenk H.-P."/>
        </authorList>
    </citation>
    <scope>NUCLEOTIDE SEQUENCE [LARGE SCALE GENOMIC DNA]</scope>
    <source>
        <strain evidence="1 2">DSM 45362</strain>
    </source>
</reference>
<comment type="caution">
    <text evidence="1">The sequence shown here is derived from an EMBL/GenBank/DDBJ whole genome shotgun (WGS) entry which is preliminary data.</text>
</comment>
<name>A0A841BUL7_9ACTN</name>
<gene>
    <name evidence="1" type="ORF">F4553_005273</name>
</gene>
<organism evidence="1 2">
    <name type="scientific">Allocatelliglobosispora scoriae</name>
    <dbReference type="NCBI Taxonomy" id="643052"/>
    <lineage>
        <taxon>Bacteria</taxon>
        <taxon>Bacillati</taxon>
        <taxon>Actinomycetota</taxon>
        <taxon>Actinomycetes</taxon>
        <taxon>Micromonosporales</taxon>
        <taxon>Micromonosporaceae</taxon>
        <taxon>Allocatelliglobosispora</taxon>
    </lineage>
</organism>
<dbReference type="EMBL" id="JACHMN010000002">
    <property type="protein sequence ID" value="MBB5871894.1"/>
    <property type="molecule type" value="Genomic_DNA"/>
</dbReference>
<proteinExistence type="predicted"/>
<keyword evidence="2" id="KW-1185">Reference proteome</keyword>
<evidence type="ECO:0000313" key="2">
    <source>
        <dbReference type="Proteomes" id="UP000587527"/>
    </source>
</evidence>
<sequence>MSYQAKRVPEEGDNKDPIIVHAKTKVMALTRAATVRTIIVEGVRQIDGHWFV</sequence>
<accession>A0A841BUL7</accession>